<evidence type="ECO:0000313" key="10">
    <source>
        <dbReference type="EMBL" id="MBO1903220.1"/>
    </source>
</evidence>
<evidence type="ECO:0000256" key="6">
    <source>
        <dbReference type="ARBA" id="ARBA00047939"/>
    </source>
</evidence>
<name>A0A939SD98_9MICO</name>
<dbReference type="EC" id="2.7.7.108" evidence="5"/>
<keyword evidence="2" id="KW-0548">Nucleotidyltransferase</keyword>
<comment type="caution">
    <text evidence="10">The sequence shown here is derived from an EMBL/GenBank/DDBJ whole genome shotgun (WGS) entry which is preliminary data.</text>
</comment>
<dbReference type="EMBL" id="JAGDYM010000019">
    <property type="protein sequence ID" value="MBO1903220.1"/>
    <property type="molecule type" value="Genomic_DNA"/>
</dbReference>
<evidence type="ECO:0000259" key="9">
    <source>
        <dbReference type="PROSITE" id="PS51459"/>
    </source>
</evidence>
<evidence type="ECO:0000256" key="8">
    <source>
        <dbReference type="SAM" id="MobiDB-lite"/>
    </source>
</evidence>
<dbReference type="PANTHER" id="PTHR39560:SF1">
    <property type="entry name" value="PROTEIN ADENYLYLTRANSFERASE FIC-RELATED"/>
    <property type="match status" value="1"/>
</dbReference>
<keyword evidence="1" id="KW-0808">Transferase</keyword>
<organism evidence="10 11">
    <name type="scientific">Leucobacter weissii</name>
    <dbReference type="NCBI Taxonomy" id="1983706"/>
    <lineage>
        <taxon>Bacteria</taxon>
        <taxon>Bacillati</taxon>
        <taxon>Actinomycetota</taxon>
        <taxon>Actinomycetes</taxon>
        <taxon>Micrococcales</taxon>
        <taxon>Microbacteriaceae</taxon>
        <taxon>Leucobacter</taxon>
    </lineage>
</organism>
<evidence type="ECO:0000256" key="1">
    <source>
        <dbReference type="ARBA" id="ARBA00022679"/>
    </source>
</evidence>
<comment type="catalytic activity">
    <reaction evidence="7">
        <text>L-tyrosyl-[protein] + ATP = O-(5'-adenylyl)-L-tyrosyl-[protein] + diphosphate</text>
        <dbReference type="Rhea" id="RHEA:54288"/>
        <dbReference type="Rhea" id="RHEA-COMP:10136"/>
        <dbReference type="Rhea" id="RHEA-COMP:13846"/>
        <dbReference type="ChEBI" id="CHEBI:30616"/>
        <dbReference type="ChEBI" id="CHEBI:33019"/>
        <dbReference type="ChEBI" id="CHEBI:46858"/>
        <dbReference type="ChEBI" id="CHEBI:83624"/>
        <dbReference type="EC" id="2.7.7.108"/>
    </reaction>
</comment>
<evidence type="ECO:0000256" key="5">
    <source>
        <dbReference type="ARBA" id="ARBA00034531"/>
    </source>
</evidence>
<dbReference type="AlphaFoldDB" id="A0A939SD98"/>
<reference evidence="10" key="1">
    <citation type="submission" date="2021-03" db="EMBL/GenBank/DDBJ databases">
        <title>Leucobacter chromiisoli sp. nov., isolated from chromium-containing soil of chemical plant.</title>
        <authorList>
            <person name="Xu Z."/>
        </authorList>
    </citation>
    <scope>NUCLEOTIDE SEQUENCE</scope>
    <source>
        <strain evidence="10">S27</strain>
    </source>
</reference>
<dbReference type="PANTHER" id="PTHR39560">
    <property type="entry name" value="PROTEIN ADENYLYLTRANSFERASE FIC-RELATED"/>
    <property type="match status" value="1"/>
</dbReference>
<dbReference type="GO" id="GO:0070733">
    <property type="term" value="F:AMPylase activity"/>
    <property type="evidence" value="ECO:0007669"/>
    <property type="project" value="UniProtKB-EC"/>
</dbReference>
<evidence type="ECO:0000313" key="11">
    <source>
        <dbReference type="Proteomes" id="UP000664382"/>
    </source>
</evidence>
<feature type="region of interest" description="Disordered" evidence="8">
    <location>
        <begin position="225"/>
        <end position="282"/>
    </location>
</feature>
<dbReference type="GO" id="GO:0051302">
    <property type="term" value="P:regulation of cell division"/>
    <property type="evidence" value="ECO:0007669"/>
    <property type="project" value="TreeGrafter"/>
</dbReference>
<keyword evidence="11" id="KW-1185">Reference proteome</keyword>
<sequence length="282" mass="32108">MPQQFDSWASYFYPETYNEQTGFGVMRNVPGIRDFDALRSYDYRMSFARRTELELRPELVARTFDGEHMKALHGQLFQDVYEWAGQYRTVNMAKGGGAPFADAHNGAIDAYLTDVRAMVERTDWAQLDHAVFAERTAEVFAHVNQAHPFREGNGRTTKVFMEHIAERSPYTLEFERVPEEVWNLASAATRPPMGEYTPNHRPMVPVFEHAAVPRSNVLIHEGGRVTEATAPEKPMTLGERIERKMSELRETRTTQPKHAAERGKTPELGDGTQPKPPTRGGR</sequence>
<dbReference type="Pfam" id="PF02661">
    <property type="entry name" value="Fic"/>
    <property type="match status" value="1"/>
</dbReference>
<evidence type="ECO:0000256" key="3">
    <source>
        <dbReference type="ARBA" id="ARBA00022741"/>
    </source>
</evidence>
<dbReference type="RefSeq" id="WP_208098954.1">
    <property type="nucleotide sequence ID" value="NZ_JAGDYM010000019.1"/>
</dbReference>
<evidence type="ECO:0000256" key="7">
    <source>
        <dbReference type="ARBA" id="ARBA00048696"/>
    </source>
</evidence>
<feature type="domain" description="Fido" evidence="9">
    <location>
        <begin position="64"/>
        <end position="209"/>
    </location>
</feature>
<keyword evidence="3" id="KW-0547">Nucleotide-binding</keyword>
<dbReference type="PROSITE" id="PS51459">
    <property type="entry name" value="FIDO"/>
    <property type="match status" value="1"/>
</dbReference>
<dbReference type="Proteomes" id="UP000664382">
    <property type="component" value="Unassembled WGS sequence"/>
</dbReference>
<protein>
    <recommendedName>
        <fullName evidence="5">protein adenylyltransferase</fullName>
        <ecNumber evidence="5">2.7.7.108</ecNumber>
    </recommendedName>
</protein>
<dbReference type="InterPro" id="IPR036597">
    <property type="entry name" value="Fido-like_dom_sf"/>
</dbReference>
<gene>
    <name evidence="10" type="ORF">J4H92_14845</name>
</gene>
<feature type="compositionally biased region" description="Basic and acidic residues" evidence="8">
    <location>
        <begin position="239"/>
        <end position="267"/>
    </location>
</feature>
<comment type="catalytic activity">
    <reaction evidence="6">
        <text>L-threonyl-[protein] + ATP = 3-O-(5'-adenylyl)-L-threonyl-[protein] + diphosphate</text>
        <dbReference type="Rhea" id="RHEA:54292"/>
        <dbReference type="Rhea" id="RHEA-COMP:11060"/>
        <dbReference type="Rhea" id="RHEA-COMP:13847"/>
        <dbReference type="ChEBI" id="CHEBI:30013"/>
        <dbReference type="ChEBI" id="CHEBI:30616"/>
        <dbReference type="ChEBI" id="CHEBI:33019"/>
        <dbReference type="ChEBI" id="CHEBI:138113"/>
        <dbReference type="EC" id="2.7.7.108"/>
    </reaction>
</comment>
<evidence type="ECO:0000256" key="2">
    <source>
        <dbReference type="ARBA" id="ARBA00022695"/>
    </source>
</evidence>
<keyword evidence="4" id="KW-0067">ATP-binding</keyword>
<dbReference type="InterPro" id="IPR003812">
    <property type="entry name" value="Fido"/>
</dbReference>
<dbReference type="SUPFAM" id="SSF140931">
    <property type="entry name" value="Fic-like"/>
    <property type="match status" value="1"/>
</dbReference>
<dbReference type="Gene3D" id="1.10.3290.10">
    <property type="entry name" value="Fido-like domain"/>
    <property type="match status" value="1"/>
</dbReference>
<dbReference type="GO" id="GO:0005524">
    <property type="term" value="F:ATP binding"/>
    <property type="evidence" value="ECO:0007669"/>
    <property type="project" value="UniProtKB-KW"/>
</dbReference>
<accession>A0A939SD98</accession>
<proteinExistence type="predicted"/>
<evidence type="ECO:0000256" key="4">
    <source>
        <dbReference type="ARBA" id="ARBA00022840"/>
    </source>
</evidence>